<name>A0A9J6B864_SOLCO</name>
<dbReference type="GO" id="GO:0003676">
    <property type="term" value="F:nucleic acid binding"/>
    <property type="evidence" value="ECO:0007669"/>
    <property type="project" value="InterPro"/>
</dbReference>
<feature type="compositionally biased region" description="Polar residues" evidence="1">
    <location>
        <begin position="51"/>
        <end position="73"/>
    </location>
</feature>
<accession>A0A9J6B864</accession>
<organism evidence="2 3">
    <name type="scientific">Solanum commersonii</name>
    <name type="common">Commerson's wild potato</name>
    <name type="synonym">Commerson's nightshade</name>
    <dbReference type="NCBI Taxonomy" id="4109"/>
    <lineage>
        <taxon>Eukaryota</taxon>
        <taxon>Viridiplantae</taxon>
        <taxon>Streptophyta</taxon>
        <taxon>Embryophyta</taxon>
        <taxon>Tracheophyta</taxon>
        <taxon>Spermatophyta</taxon>
        <taxon>Magnoliopsida</taxon>
        <taxon>eudicotyledons</taxon>
        <taxon>Gunneridae</taxon>
        <taxon>Pentapetalae</taxon>
        <taxon>asterids</taxon>
        <taxon>lamiids</taxon>
        <taxon>Solanales</taxon>
        <taxon>Solanaceae</taxon>
        <taxon>Solanoideae</taxon>
        <taxon>Solaneae</taxon>
        <taxon>Solanum</taxon>
    </lineage>
</organism>
<dbReference type="SUPFAM" id="SSF57756">
    <property type="entry name" value="Retrovirus zinc finger-like domains"/>
    <property type="match status" value="1"/>
</dbReference>
<dbReference type="OrthoDB" id="1939383at2759"/>
<gene>
    <name evidence="2" type="ORF">H5410_004595</name>
</gene>
<feature type="region of interest" description="Disordered" evidence="1">
    <location>
        <begin position="1"/>
        <end position="126"/>
    </location>
</feature>
<sequence length="183" mass="19381">MPGRPPKARRKEAGETKKSGKLPRTGLAMTCIICHVRGHNKRGCPQREGVESSTRQSASSPTTSVRAEPTSSGRGRGKPKCTSLPTAPTDFPTSSSAPPTYHASSSIVSTTKRGRGRGRGNTSLEKRPRVMGMGVFQAANGFKVMNLGMPSSKIYSTGQAKVTRSSDVTGDIGYTPSNTTKLK</sequence>
<protein>
    <submittedName>
        <fullName evidence="2">Uncharacterized protein</fullName>
    </submittedName>
</protein>
<proteinExistence type="predicted"/>
<feature type="compositionally biased region" description="Polar residues" evidence="1">
    <location>
        <begin position="83"/>
        <end position="111"/>
    </location>
</feature>
<dbReference type="EMBL" id="JACXVP010000001">
    <property type="protein sequence ID" value="KAG5632878.1"/>
    <property type="molecule type" value="Genomic_DNA"/>
</dbReference>
<dbReference type="AlphaFoldDB" id="A0A9J6B864"/>
<keyword evidence="3" id="KW-1185">Reference proteome</keyword>
<evidence type="ECO:0000313" key="3">
    <source>
        <dbReference type="Proteomes" id="UP000824120"/>
    </source>
</evidence>
<evidence type="ECO:0000256" key="1">
    <source>
        <dbReference type="SAM" id="MobiDB-lite"/>
    </source>
</evidence>
<dbReference type="InterPro" id="IPR036875">
    <property type="entry name" value="Znf_CCHC_sf"/>
</dbReference>
<evidence type="ECO:0000313" key="2">
    <source>
        <dbReference type="EMBL" id="KAG5632878.1"/>
    </source>
</evidence>
<reference evidence="2 3" key="1">
    <citation type="submission" date="2020-09" db="EMBL/GenBank/DDBJ databases">
        <title>De no assembly of potato wild relative species, Solanum commersonii.</title>
        <authorList>
            <person name="Cho K."/>
        </authorList>
    </citation>
    <scope>NUCLEOTIDE SEQUENCE [LARGE SCALE GENOMIC DNA]</scope>
    <source>
        <strain evidence="2">LZ3.2</strain>
        <tissue evidence="2">Leaf</tissue>
    </source>
</reference>
<dbReference type="GO" id="GO:0008270">
    <property type="term" value="F:zinc ion binding"/>
    <property type="evidence" value="ECO:0007669"/>
    <property type="project" value="InterPro"/>
</dbReference>
<comment type="caution">
    <text evidence="2">The sequence shown here is derived from an EMBL/GenBank/DDBJ whole genome shotgun (WGS) entry which is preliminary data.</text>
</comment>
<feature type="region of interest" description="Disordered" evidence="1">
    <location>
        <begin position="160"/>
        <end position="183"/>
    </location>
</feature>
<feature type="compositionally biased region" description="Basic residues" evidence="1">
    <location>
        <begin position="1"/>
        <end position="10"/>
    </location>
</feature>
<dbReference type="Proteomes" id="UP000824120">
    <property type="component" value="Chromosome 1"/>
</dbReference>